<organism evidence="2 3">
    <name type="scientific">Helianthus annuus</name>
    <name type="common">Common sunflower</name>
    <dbReference type="NCBI Taxonomy" id="4232"/>
    <lineage>
        <taxon>Eukaryota</taxon>
        <taxon>Viridiplantae</taxon>
        <taxon>Streptophyta</taxon>
        <taxon>Embryophyta</taxon>
        <taxon>Tracheophyta</taxon>
        <taxon>Spermatophyta</taxon>
        <taxon>Magnoliopsida</taxon>
        <taxon>eudicotyledons</taxon>
        <taxon>Gunneridae</taxon>
        <taxon>Pentapetalae</taxon>
        <taxon>asterids</taxon>
        <taxon>campanulids</taxon>
        <taxon>Asterales</taxon>
        <taxon>Asteraceae</taxon>
        <taxon>Asteroideae</taxon>
        <taxon>Heliantheae alliance</taxon>
        <taxon>Heliantheae</taxon>
        <taxon>Helianthus</taxon>
    </lineage>
</organism>
<dbReference type="EMBL" id="MNCJ02000331">
    <property type="protein sequence ID" value="KAF5761770.1"/>
    <property type="molecule type" value="Genomic_DNA"/>
</dbReference>
<keyword evidence="3" id="KW-1185">Reference proteome</keyword>
<evidence type="ECO:0000313" key="2">
    <source>
        <dbReference type="EMBL" id="KAF5761770.1"/>
    </source>
</evidence>
<feature type="signal peptide" evidence="1">
    <location>
        <begin position="1"/>
        <end position="26"/>
    </location>
</feature>
<comment type="caution">
    <text evidence="2">The sequence shown here is derived from an EMBL/GenBank/DDBJ whole genome shotgun (WGS) entry which is preliminary data.</text>
</comment>
<dbReference type="Proteomes" id="UP000215914">
    <property type="component" value="Unassembled WGS sequence"/>
</dbReference>
<keyword evidence="1" id="KW-0732">Signal</keyword>
<protein>
    <submittedName>
        <fullName evidence="2">Uncharacterized protein</fullName>
    </submittedName>
</protein>
<dbReference type="AlphaFoldDB" id="A0A9K3GZQ4"/>
<reference evidence="2" key="1">
    <citation type="journal article" date="2017" name="Nature">
        <title>The sunflower genome provides insights into oil metabolism, flowering and Asterid evolution.</title>
        <authorList>
            <person name="Badouin H."/>
            <person name="Gouzy J."/>
            <person name="Grassa C.J."/>
            <person name="Murat F."/>
            <person name="Staton S.E."/>
            <person name="Cottret L."/>
            <person name="Lelandais-Briere C."/>
            <person name="Owens G.L."/>
            <person name="Carrere S."/>
            <person name="Mayjonade B."/>
            <person name="Legrand L."/>
            <person name="Gill N."/>
            <person name="Kane N.C."/>
            <person name="Bowers J.E."/>
            <person name="Hubner S."/>
            <person name="Bellec A."/>
            <person name="Berard A."/>
            <person name="Berges H."/>
            <person name="Blanchet N."/>
            <person name="Boniface M.C."/>
            <person name="Brunel D."/>
            <person name="Catrice O."/>
            <person name="Chaidir N."/>
            <person name="Claudel C."/>
            <person name="Donnadieu C."/>
            <person name="Faraut T."/>
            <person name="Fievet G."/>
            <person name="Helmstetter N."/>
            <person name="King M."/>
            <person name="Knapp S.J."/>
            <person name="Lai Z."/>
            <person name="Le Paslier M.C."/>
            <person name="Lippi Y."/>
            <person name="Lorenzon L."/>
            <person name="Mandel J.R."/>
            <person name="Marage G."/>
            <person name="Marchand G."/>
            <person name="Marquand E."/>
            <person name="Bret-Mestries E."/>
            <person name="Morien E."/>
            <person name="Nambeesan S."/>
            <person name="Nguyen T."/>
            <person name="Pegot-Espagnet P."/>
            <person name="Pouilly N."/>
            <person name="Raftis F."/>
            <person name="Sallet E."/>
            <person name="Schiex T."/>
            <person name="Thomas J."/>
            <person name="Vandecasteele C."/>
            <person name="Vares D."/>
            <person name="Vear F."/>
            <person name="Vautrin S."/>
            <person name="Crespi M."/>
            <person name="Mangin B."/>
            <person name="Burke J.M."/>
            <person name="Salse J."/>
            <person name="Munos S."/>
            <person name="Vincourt P."/>
            <person name="Rieseberg L.H."/>
            <person name="Langlade N.B."/>
        </authorList>
    </citation>
    <scope>NUCLEOTIDE SEQUENCE</scope>
    <source>
        <tissue evidence="2">Leaves</tissue>
    </source>
</reference>
<sequence>MGINNPLMQLSVLRLFFLIQPPSTTAISSVVTPGDRVMLNRRVRNDEKRKICRR</sequence>
<accession>A0A9K3GZQ4</accession>
<reference evidence="2" key="2">
    <citation type="submission" date="2020-06" db="EMBL/GenBank/DDBJ databases">
        <title>Helianthus annuus Genome sequencing and assembly Release 2.</title>
        <authorList>
            <person name="Gouzy J."/>
            <person name="Langlade N."/>
            <person name="Munos S."/>
        </authorList>
    </citation>
    <scope>NUCLEOTIDE SEQUENCE</scope>
    <source>
        <tissue evidence="2">Leaves</tissue>
    </source>
</reference>
<proteinExistence type="predicted"/>
<dbReference type="Gramene" id="mRNA:HanXRQr2_Chr16g0768971">
    <property type="protein sequence ID" value="CDS:HanXRQr2_Chr16g0768971.1"/>
    <property type="gene ID" value="HanXRQr2_Chr16g0768971"/>
</dbReference>
<name>A0A9K3GZQ4_HELAN</name>
<feature type="chain" id="PRO_5039900860" evidence="1">
    <location>
        <begin position="27"/>
        <end position="54"/>
    </location>
</feature>
<evidence type="ECO:0000313" key="3">
    <source>
        <dbReference type="Proteomes" id="UP000215914"/>
    </source>
</evidence>
<evidence type="ECO:0000256" key="1">
    <source>
        <dbReference type="SAM" id="SignalP"/>
    </source>
</evidence>
<gene>
    <name evidence="2" type="ORF">HanXRQr2_Chr16g0768971</name>
</gene>